<evidence type="ECO:0000313" key="2">
    <source>
        <dbReference type="Proteomes" id="UP000694930"/>
    </source>
</evidence>
<dbReference type="CDD" id="cd01647">
    <property type="entry name" value="RT_LTR"/>
    <property type="match status" value="1"/>
</dbReference>
<dbReference type="Gene3D" id="3.30.70.270">
    <property type="match status" value="1"/>
</dbReference>
<dbReference type="InterPro" id="IPR000477">
    <property type="entry name" value="RT_dom"/>
</dbReference>
<dbReference type="InterPro" id="IPR043502">
    <property type="entry name" value="DNA/RNA_pol_sf"/>
</dbReference>
<name>A0ABM1VAC0_SOLPN</name>
<reference evidence="3" key="2">
    <citation type="submission" date="2025-08" db="UniProtKB">
        <authorList>
            <consortium name="RefSeq"/>
        </authorList>
    </citation>
    <scope>IDENTIFICATION</scope>
</reference>
<dbReference type="PANTHER" id="PTHR24559:SF457">
    <property type="entry name" value="RNA-DIRECTED DNA POLYMERASE HOMOLOG"/>
    <property type="match status" value="1"/>
</dbReference>
<dbReference type="InterPro" id="IPR043128">
    <property type="entry name" value="Rev_trsase/Diguanyl_cyclase"/>
</dbReference>
<feature type="domain" description="G-patch" evidence="1">
    <location>
        <begin position="328"/>
        <end position="367"/>
    </location>
</feature>
<accession>A0ABM1VAC0</accession>
<dbReference type="InterPro" id="IPR000467">
    <property type="entry name" value="G_patch_dom"/>
</dbReference>
<dbReference type="Pfam" id="PF00078">
    <property type="entry name" value="RVT_1"/>
    <property type="match status" value="1"/>
</dbReference>
<dbReference type="CDD" id="cd00303">
    <property type="entry name" value="retropepsin_like"/>
    <property type="match status" value="1"/>
</dbReference>
<dbReference type="InterPro" id="IPR053134">
    <property type="entry name" value="RNA-dir_DNA_polymerase"/>
</dbReference>
<gene>
    <name evidence="3" type="primary">LOC114077203</name>
</gene>
<dbReference type="Proteomes" id="UP000694930">
    <property type="component" value="Chromosome 5"/>
</dbReference>
<dbReference type="GeneID" id="114077203"/>
<dbReference type="PANTHER" id="PTHR24559">
    <property type="entry name" value="TRANSPOSON TY3-I GAG-POL POLYPROTEIN"/>
    <property type="match status" value="1"/>
</dbReference>
<protein>
    <submittedName>
        <fullName evidence="3">Uncharacterized protein LOC114077203</fullName>
    </submittedName>
</protein>
<proteinExistence type="predicted"/>
<keyword evidence="2" id="KW-1185">Reference proteome</keyword>
<dbReference type="PROSITE" id="PS50174">
    <property type="entry name" value="G_PATCH"/>
    <property type="match status" value="1"/>
</dbReference>
<sequence length="697" mass="78849">MRQFVILTLTKAVALVPSKTLAKPKFVIETAVAQGMTRSGRCYAPDELALGRQKKDHAKRPISEAEAEEFWRRMQPKDYSIVKHLEKTSAQISVWALLLSSQSHRQALMKALDDTYVPLGTSSDNVAAMIHQVIQAHRISFCDDELPAEGRSHNKALHVTVICRGKVVNRVLVDDGSGLNICPLSTLRQLRFDLGKLEQNQVNVRAFDGVQRDTLGAVNLTLQMGPAEFSAKFQVLDIDTSYNLLLGRPFIHMAGAVPSTLHQMMKLVWKNEELVVHGERSHSGKQVPVIDEMPQGADFYTVELVNATDEDLAPQTPMPAVYKMIATVMLQNGFEPGFRLGRDSQGIIEPVPVLVKGSKYGLGYIPIDDDVKMKKKKDQELAKPIPHLYQSFPLRECAEPEDCGEGICDLFKEINAIIEEEVESVDIRDAEPGEHKSNLEETKTVNLGDSECVKEVKISTYLNETQKESLVHLLAEYSDVFVWEVGDMKGLSTDVVSHKLPINPEFEPVKQKTRKFNPELSLKIKEEITKQIESRLVEVTQYSTWLANVVPVAKKDGKIRICVDYRDLNKGSPKDNFPLPNIHILIDNCYHQILMDEEDAEKTAFISPWGVYHYRVMLFGLKNAGATYMRAMTTIFHDMIHKEIEVYVDDVIIKSRESSDHLTHLRKFFERLRRYNLKLNPAKIALLESQMGSCWDL</sequence>
<dbReference type="Gene3D" id="2.40.70.10">
    <property type="entry name" value="Acid Proteases"/>
    <property type="match status" value="1"/>
</dbReference>
<reference evidence="2" key="1">
    <citation type="journal article" date="2014" name="Nat. Genet.">
        <title>The genome of the stress-tolerant wild tomato species Solanum pennellii.</title>
        <authorList>
            <person name="Bolger A."/>
            <person name="Scossa F."/>
            <person name="Bolger M.E."/>
            <person name="Lanz C."/>
            <person name="Maumus F."/>
            <person name="Tohge T."/>
            <person name="Quesneville H."/>
            <person name="Alseekh S."/>
            <person name="Sorensen I."/>
            <person name="Lichtenstein G."/>
            <person name="Fich E.A."/>
            <person name="Conte M."/>
            <person name="Keller H."/>
            <person name="Schneeberger K."/>
            <person name="Schwacke R."/>
            <person name="Ofner I."/>
            <person name="Vrebalov J."/>
            <person name="Xu Y."/>
            <person name="Osorio S."/>
            <person name="Aflitos S.A."/>
            <person name="Schijlen E."/>
            <person name="Jimenez-Gomez J.M."/>
            <person name="Ryngajllo M."/>
            <person name="Kimura S."/>
            <person name="Kumar R."/>
            <person name="Koenig D."/>
            <person name="Headland L.R."/>
            <person name="Maloof J.N."/>
            <person name="Sinha N."/>
            <person name="van Ham R.C."/>
            <person name="Lankhorst R.K."/>
            <person name="Mao L."/>
            <person name="Vogel A."/>
            <person name="Arsova B."/>
            <person name="Panstruga R."/>
            <person name="Fei Z."/>
            <person name="Rose J.K."/>
            <person name="Zamir D."/>
            <person name="Carrari F."/>
            <person name="Giovannoni J.J."/>
            <person name="Weigel D."/>
            <person name="Usadel B."/>
            <person name="Fernie A.R."/>
        </authorList>
    </citation>
    <scope>NUCLEOTIDE SEQUENCE [LARGE SCALE GENOMIC DNA]</scope>
    <source>
        <strain evidence="2">cv. LA0716</strain>
    </source>
</reference>
<evidence type="ECO:0000259" key="1">
    <source>
        <dbReference type="PROSITE" id="PS50174"/>
    </source>
</evidence>
<dbReference type="Gene3D" id="3.10.10.10">
    <property type="entry name" value="HIV Type 1 Reverse Transcriptase, subunit A, domain 1"/>
    <property type="match status" value="1"/>
</dbReference>
<evidence type="ECO:0000313" key="3">
    <source>
        <dbReference type="RefSeq" id="XP_027772688.1"/>
    </source>
</evidence>
<dbReference type="RefSeq" id="XP_027772688.1">
    <property type="nucleotide sequence ID" value="XM_027916887.1"/>
</dbReference>
<dbReference type="SUPFAM" id="SSF56672">
    <property type="entry name" value="DNA/RNA polymerases"/>
    <property type="match status" value="1"/>
</dbReference>
<dbReference type="InterPro" id="IPR021109">
    <property type="entry name" value="Peptidase_aspartic_dom_sf"/>
</dbReference>
<organism evidence="2 3">
    <name type="scientific">Solanum pennellii</name>
    <name type="common">Tomato</name>
    <name type="synonym">Lycopersicon pennellii</name>
    <dbReference type="NCBI Taxonomy" id="28526"/>
    <lineage>
        <taxon>Eukaryota</taxon>
        <taxon>Viridiplantae</taxon>
        <taxon>Streptophyta</taxon>
        <taxon>Embryophyta</taxon>
        <taxon>Tracheophyta</taxon>
        <taxon>Spermatophyta</taxon>
        <taxon>Magnoliopsida</taxon>
        <taxon>eudicotyledons</taxon>
        <taxon>Gunneridae</taxon>
        <taxon>Pentapetalae</taxon>
        <taxon>asterids</taxon>
        <taxon>lamiids</taxon>
        <taxon>Solanales</taxon>
        <taxon>Solanaceae</taxon>
        <taxon>Solanoideae</taxon>
        <taxon>Solaneae</taxon>
        <taxon>Solanum</taxon>
        <taxon>Solanum subgen. Lycopersicon</taxon>
    </lineage>
</organism>